<accession>A0A6C0DEC5</accession>
<proteinExistence type="predicted"/>
<protein>
    <submittedName>
        <fullName evidence="2">Uncharacterized protein</fullName>
    </submittedName>
</protein>
<dbReference type="EMBL" id="MN739605">
    <property type="protein sequence ID" value="QHT15316.1"/>
    <property type="molecule type" value="Genomic_DNA"/>
</dbReference>
<evidence type="ECO:0000313" key="2">
    <source>
        <dbReference type="EMBL" id="QHT15316.1"/>
    </source>
</evidence>
<feature type="region of interest" description="Disordered" evidence="1">
    <location>
        <begin position="110"/>
        <end position="133"/>
    </location>
</feature>
<reference evidence="2" key="1">
    <citation type="journal article" date="2020" name="Nature">
        <title>Giant virus diversity and host interactions through global metagenomics.</title>
        <authorList>
            <person name="Schulz F."/>
            <person name="Roux S."/>
            <person name="Paez-Espino D."/>
            <person name="Jungbluth S."/>
            <person name="Walsh D.A."/>
            <person name="Denef V.J."/>
            <person name="McMahon K.D."/>
            <person name="Konstantinidis K.T."/>
            <person name="Eloe-Fadrosh E.A."/>
            <person name="Kyrpides N.C."/>
            <person name="Woyke T."/>
        </authorList>
    </citation>
    <scope>NUCLEOTIDE SEQUENCE</scope>
    <source>
        <strain evidence="2">GVMAG-M-3300023174-144</strain>
    </source>
</reference>
<organism evidence="2">
    <name type="scientific">viral metagenome</name>
    <dbReference type="NCBI Taxonomy" id="1070528"/>
    <lineage>
        <taxon>unclassified sequences</taxon>
        <taxon>metagenomes</taxon>
        <taxon>organismal metagenomes</taxon>
    </lineage>
</organism>
<feature type="compositionally biased region" description="Low complexity" evidence="1">
    <location>
        <begin position="124"/>
        <end position="133"/>
    </location>
</feature>
<sequence length="222" mass="25464">MDFVKITEDFVQEEQVDDIGFIENNKFYNTSSLNDNSKDIQNKRVFPPSKLLAKNVGGPNSNTNTNIIGRKPETKKVTYDDILSSLNMKIVNGKLQIVRGDADSYQSASAQKNQMTSSNIHLRQQQPQPQQQQFIKPYSRNTYATPKNINTPNHAYAKQNEFYNKFLQAQSQGQSQGQGQAQEGLEPLTPEEKKRLLMIQYIKHQQEKQHISRVKSRKLSFV</sequence>
<dbReference type="AlphaFoldDB" id="A0A6C0DEC5"/>
<feature type="compositionally biased region" description="Polar residues" evidence="1">
    <location>
        <begin position="110"/>
        <end position="123"/>
    </location>
</feature>
<evidence type="ECO:0000256" key="1">
    <source>
        <dbReference type="SAM" id="MobiDB-lite"/>
    </source>
</evidence>
<name>A0A6C0DEC5_9ZZZZ</name>